<accession>A0ACA9R618</accession>
<name>A0ACA9R618_9GLOM</name>
<organism evidence="1 2">
    <name type="scientific">Acaulospora colombiana</name>
    <dbReference type="NCBI Taxonomy" id="27376"/>
    <lineage>
        <taxon>Eukaryota</taxon>
        <taxon>Fungi</taxon>
        <taxon>Fungi incertae sedis</taxon>
        <taxon>Mucoromycota</taxon>
        <taxon>Glomeromycotina</taxon>
        <taxon>Glomeromycetes</taxon>
        <taxon>Diversisporales</taxon>
        <taxon>Acaulosporaceae</taxon>
        <taxon>Acaulospora</taxon>
    </lineage>
</organism>
<sequence>AHGSDSAPHPTERKATATPDQPCAAGVYTAPILLPLVAHLLDSFGALGNLERFTSTHGRNFYKLETTGLEVIRLRKEPSLIAATLSSDQTSVAPFWAGKQLDWSIGK</sequence>
<comment type="caution">
    <text evidence="1">The sequence shown here is derived from an EMBL/GenBank/DDBJ whole genome shotgun (WGS) entry which is preliminary data.</text>
</comment>
<dbReference type="Proteomes" id="UP000789525">
    <property type="component" value="Unassembled WGS sequence"/>
</dbReference>
<dbReference type="EMBL" id="CAJVPT010069669">
    <property type="protein sequence ID" value="CAG8778348.1"/>
    <property type="molecule type" value="Genomic_DNA"/>
</dbReference>
<protein>
    <submittedName>
        <fullName evidence="1">1098_t:CDS:1</fullName>
    </submittedName>
</protein>
<reference evidence="1" key="1">
    <citation type="submission" date="2021-06" db="EMBL/GenBank/DDBJ databases">
        <authorList>
            <person name="Kallberg Y."/>
            <person name="Tangrot J."/>
            <person name="Rosling A."/>
        </authorList>
    </citation>
    <scope>NUCLEOTIDE SEQUENCE</scope>
    <source>
        <strain evidence="1">CL356</strain>
    </source>
</reference>
<keyword evidence="2" id="KW-1185">Reference proteome</keyword>
<evidence type="ECO:0000313" key="1">
    <source>
        <dbReference type="EMBL" id="CAG8778348.1"/>
    </source>
</evidence>
<evidence type="ECO:0000313" key="2">
    <source>
        <dbReference type="Proteomes" id="UP000789525"/>
    </source>
</evidence>
<feature type="non-terminal residue" evidence="1">
    <location>
        <position position="1"/>
    </location>
</feature>
<gene>
    <name evidence="1" type="ORF">ACOLOM_LOCUS14207</name>
</gene>
<proteinExistence type="predicted"/>